<dbReference type="RefSeq" id="WP_136549654.1">
    <property type="nucleotide sequence ID" value="NZ_CP031093.1"/>
</dbReference>
<comment type="similarity">
    <text evidence="3">Belongs to the OpgD/OpgG family.</text>
</comment>
<gene>
    <name evidence="8" type="ORF">soil367_13955</name>
</gene>
<dbReference type="PANTHER" id="PTHR30504">
    <property type="entry name" value="GLUCANS BIOSYNTHESIS PROTEIN"/>
    <property type="match status" value="1"/>
</dbReference>
<dbReference type="Proteomes" id="UP000298049">
    <property type="component" value="Chromosome"/>
</dbReference>
<dbReference type="EMBL" id="CP031093">
    <property type="protein sequence ID" value="QCF26947.1"/>
    <property type="molecule type" value="Genomic_DNA"/>
</dbReference>
<dbReference type="KEGG" id="hmi:soil367_13955"/>
<dbReference type="UniPathway" id="UPA00637"/>
<sequence>MSSIRALAGICLGIAIAAVPVVGSGEEKAQPFDFNAVIEKARQRAGQAYQAPPEVPQFLQDLSYNQYQEIRFKPEASLWQSDNSDFEIMTVTPGMFYGHPVQLNQVDSEGVREIPFRKSDFTYPTEELAKRIPADLGYAGFKVTYPLNTPDTQNQFLVFAGASYFRGVGSANTFGVSGRGIAVDTGLRSGEEFPNFVEYWLVRPSADADSMVVYGLLDGPSVTGAYRFEVYPGDQTRVEVRSRLFFRENIGLLGVAPLTSMFYYGSNTVKPAGEWRPQVHDSDGLLIHDGVSGEWLWRPLINPRSLRMSYLQTNNVQGFGLMQRDTGFSGYEDMSARYDKRPSAWVETEGDWGKGEVVLVEIPTSSEANDNIVAFWRPQTPVESGDELNFGYSVTFGGPDITGQPLAPAVQTFLGDGNRLGGGAEAGAYRMIVDFAGGPLDKLDPTAAVVSKVSGGKSVEVLEHFVEHIGPTDRWRISMLVRPAPEQTLALRAYLSLDNKPLTETWTYELPAGEDVRAGR</sequence>
<evidence type="ECO:0000313" key="9">
    <source>
        <dbReference type="Proteomes" id="UP000298049"/>
    </source>
</evidence>
<dbReference type="InterPro" id="IPR013783">
    <property type="entry name" value="Ig-like_fold"/>
</dbReference>
<dbReference type="SUPFAM" id="SSF74650">
    <property type="entry name" value="Galactose mutarotase-like"/>
    <property type="match status" value="1"/>
</dbReference>
<keyword evidence="5" id="KW-0732">Signal</keyword>
<dbReference type="PIRSF" id="PIRSF006281">
    <property type="entry name" value="MdoG"/>
    <property type="match status" value="1"/>
</dbReference>
<comment type="subcellular location">
    <subcellularLocation>
        <location evidence="1">Periplasm</location>
    </subcellularLocation>
</comment>
<dbReference type="SUPFAM" id="SSF81296">
    <property type="entry name" value="E set domains"/>
    <property type="match status" value="1"/>
</dbReference>
<dbReference type="FunFam" id="2.70.98.10:FF:000001">
    <property type="entry name" value="Glucans biosynthesis protein G"/>
    <property type="match status" value="1"/>
</dbReference>
<dbReference type="InterPro" id="IPR007444">
    <property type="entry name" value="Glucan_biosyn_MdoG_C"/>
</dbReference>
<organism evidence="8 9">
    <name type="scientific">Hydrocarboniclastica marina</name>
    <dbReference type="NCBI Taxonomy" id="2259620"/>
    <lineage>
        <taxon>Bacteria</taxon>
        <taxon>Pseudomonadati</taxon>
        <taxon>Pseudomonadota</taxon>
        <taxon>Gammaproteobacteria</taxon>
        <taxon>Alteromonadales</taxon>
        <taxon>Alteromonadaceae</taxon>
        <taxon>Hydrocarboniclastica</taxon>
    </lineage>
</organism>
<evidence type="ECO:0000256" key="4">
    <source>
        <dbReference type="ARBA" id="ARBA00015376"/>
    </source>
</evidence>
<evidence type="ECO:0000256" key="3">
    <source>
        <dbReference type="ARBA" id="ARBA00009284"/>
    </source>
</evidence>
<proteinExistence type="inferred from homology"/>
<keyword evidence="6" id="KW-0574">Periplasm</keyword>
<dbReference type="Gene3D" id="2.70.98.10">
    <property type="match status" value="1"/>
</dbReference>
<dbReference type="GO" id="GO:0030288">
    <property type="term" value="C:outer membrane-bounded periplasmic space"/>
    <property type="evidence" value="ECO:0007669"/>
    <property type="project" value="TreeGrafter"/>
</dbReference>
<dbReference type="OrthoDB" id="335750at2"/>
<dbReference type="Gene3D" id="2.60.40.10">
    <property type="entry name" value="Immunoglobulins"/>
    <property type="match status" value="1"/>
</dbReference>
<dbReference type="InterPro" id="IPR014718">
    <property type="entry name" value="GH-type_carb-bd"/>
</dbReference>
<dbReference type="Pfam" id="PF04349">
    <property type="entry name" value="MdoG"/>
    <property type="match status" value="1"/>
</dbReference>
<keyword evidence="9" id="KW-1185">Reference proteome</keyword>
<evidence type="ECO:0000259" key="7">
    <source>
        <dbReference type="Pfam" id="PF04349"/>
    </source>
</evidence>
<dbReference type="PANTHER" id="PTHR30504:SF4">
    <property type="entry name" value="GLUCANS BIOSYNTHESIS PROTEIN G"/>
    <property type="match status" value="1"/>
</dbReference>
<dbReference type="GO" id="GO:0003824">
    <property type="term" value="F:catalytic activity"/>
    <property type="evidence" value="ECO:0007669"/>
    <property type="project" value="InterPro"/>
</dbReference>
<dbReference type="InterPro" id="IPR014438">
    <property type="entry name" value="Glucan_biosyn_MdoG/MdoD"/>
</dbReference>
<accession>A0A4P7XLU7</accession>
<name>A0A4P7XLU7_9ALTE</name>
<evidence type="ECO:0000256" key="6">
    <source>
        <dbReference type="ARBA" id="ARBA00022764"/>
    </source>
</evidence>
<protein>
    <recommendedName>
        <fullName evidence="4">Glucans biosynthesis protein G</fullName>
    </recommendedName>
</protein>
<dbReference type="InterPro" id="IPR014756">
    <property type="entry name" value="Ig_E-set"/>
</dbReference>
<evidence type="ECO:0000256" key="5">
    <source>
        <dbReference type="ARBA" id="ARBA00022729"/>
    </source>
</evidence>
<dbReference type="AlphaFoldDB" id="A0A4P7XLU7"/>
<dbReference type="InterPro" id="IPR011013">
    <property type="entry name" value="Gal_mutarotase_sf_dom"/>
</dbReference>
<comment type="pathway">
    <text evidence="2">Glycan metabolism; osmoregulated periplasmic glucan (OPG) biosynthesis.</text>
</comment>
<dbReference type="GO" id="GO:0030246">
    <property type="term" value="F:carbohydrate binding"/>
    <property type="evidence" value="ECO:0007669"/>
    <property type="project" value="InterPro"/>
</dbReference>
<evidence type="ECO:0000256" key="1">
    <source>
        <dbReference type="ARBA" id="ARBA00004418"/>
    </source>
</evidence>
<feature type="domain" description="Glucan biosynthesis periplasmic MdoG C-terminal" evidence="7">
    <location>
        <begin position="32"/>
        <end position="509"/>
    </location>
</feature>
<evidence type="ECO:0000256" key="2">
    <source>
        <dbReference type="ARBA" id="ARBA00005001"/>
    </source>
</evidence>
<dbReference type="GO" id="GO:0051274">
    <property type="term" value="P:beta-glucan biosynthetic process"/>
    <property type="evidence" value="ECO:0007669"/>
    <property type="project" value="TreeGrafter"/>
</dbReference>
<reference evidence="8 9" key="1">
    <citation type="submission" date="2018-07" db="EMBL/GenBank/DDBJ databases">
        <title>Marsedoiliclastica nanhaica gen. nov. sp. nov., a novel marine hydrocarbonoclastic bacterium isolated from an in-situ enriched hydrocarbon-degrading consortium in deep-sea sediment.</title>
        <authorList>
            <person name="Dong C."/>
            <person name="Ma T."/>
            <person name="Liu R."/>
            <person name="Shao Z."/>
        </authorList>
    </citation>
    <scope>NUCLEOTIDE SEQUENCE [LARGE SCALE GENOMIC DNA]</scope>
    <source>
        <strain evidence="9">soil36-7</strain>
    </source>
</reference>
<evidence type="ECO:0000313" key="8">
    <source>
        <dbReference type="EMBL" id="QCF26947.1"/>
    </source>
</evidence>